<keyword evidence="3" id="KW-1185">Reference proteome</keyword>
<name>A0ABW7N888_9BACT</name>
<protein>
    <recommendedName>
        <fullName evidence="4">BZIP transcription factor</fullName>
    </recommendedName>
</protein>
<evidence type="ECO:0000256" key="1">
    <source>
        <dbReference type="SAM" id="Coils"/>
    </source>
</evidence>
<keyword evidence="1" id="KW-0175">Coiled coil</keyword>
<organism evidence="2 3">
    <name type="scientific">Marinoscillum luteum</name>
    <dbReference type="NCBI Taxonomy" id="861051"/>
    <lineage>
        <taxon>Bacteria</taxon>
        <taxon>Pseudomonadati</taxon>
        <taxon>Bacteroidota</taxon>
        <taxon>Cytophagia</taxon>
        <taxon>Cytophagales</taxon>
        <taxon>Reichenbachiellaceae</taxon>
        <taxon>Marinoscillum</taxon>
    </lineage>
</organism>
<evidence type="ECO:0000313" key="2">
    <source>
        <dbReference type="EMBL" id="MFH6983758.1"/>
    </source>
</evidence>
<gene>
    <name evidence="2" type="ORF">ACHKAR_09920</name>
</gene>
<dbReference type="EMBL" id="JBIPKE010000015">
    <property type="protein sequence ID" value="MFH6983758.1"/>
    <property type="molecule type" value="Genomic_DNA"/>
</dbReference>
<evidence type="ECO:0008006" key="4">
    <source>
        <dbReference type="Google" id="ProtNLM"/>
    </source>
</evidence>
<dbReference type="Proteomes" id="UP001610063">
    <property type="component" value="Unassembled WGS sequence"/>
</dbReference>
<evidence type="ECO:0000313" key="3">
    <source>
        <dbReference type="Proteomes" id="UP001610063"/>
    </source>
</evidence>
<sequence>MEKILFLIIAIMITYASKAQHDETINGTTFKTNGNVGIGTSNPSGQWGEKLHVFSSNSNNGIKIERGDGASGSFLAYQNAVYLGSGSSHNLGFLIGGSTKVLLNTNGILGIGTTTPSTQWGEKLHVHSNNSNTGIKIGRGDGAWGSFLAYEDGVYLGSGSVHKLGFLIGGQTKLLINQTGDVGIGTTSPDAKLAVNGTIHTKEVRVDLNGWSDFVFEKDYELLTLEEVEQHINENGHLPEIPSEAEVTENGINLGEMNAKLLQKIEELTLHLIQEHKNTQELSKKIERLENELTTLKNEQKAKTSD</sequence>
<proteinExistence type="predicted"/>
<dbReference type="RefSeq" id="WP_395417290.1">
    <property type="nucleotide sequence ID" value="NZ_JBIPKE010000015.1"/>
</dbReference>
<reference evidence="2 3" key="1">
    <citation type="journal article" date="2013" name="Int. J. Syst. Evol. Microbiol.">
        <title>Marinoscillum luteum sp. nov., isolated from marine sediment.</title>
        <authorList>
            <person name="Cha I.T."/>
            <person name="Park S.J."/>
            <person name="Kim S.J."/>
            <person name="Kim J.G."/>
            <person name="Jung M.Y."/>
            <person name="Shin K.S."/>
            <person name="Kwon K.K."/>
            <person name="Yang S.H."/>
            <person name="Seo Y.S."/>
            <person name="Rhee S.K."/>
        </authorList>
    </citation>
    <scope>NUCLEOTIDE SEQUENCE [LARGE SCALE GENOMIC DNA]</scope>
    <source>
        <strain evidence="2 3">KCTC 23939</strain>
    </source>
</reference>
<accession>A0ABW7N888</accession>
<feature type="coiled-coil region" evidence="1">
    <location>
        <begin position="272"/>
        <end position="306"/>
    </location>
</feature>
<comment type="caution">
    <text evidence="2">The sequence shown here is derived from an EMBL/GenBank/DDBJ whole genome shotgun (WGS) entry which is preliminary data.</text>
</comment>